<name>A0A812V6D1_9DINO</name>
<keyword evidence="2" id="KW-1185">Reference proteome</keyword>
<comment type="caution">
    <text evidence="1">The sequence shown here is derived from an EMBL/GenBank/DDBJ whole genome shotgun (WGS) entry which is preliminary data.</text>
</comment>
<gene>
    <name evidence="1" type="ORF">SNAT2548_LOCUS35238</name>
</gene>
<dbReference type="Proteomes" id="UP000604046">
    <property type="component" value="Unassembled WGS sequence"/>
</dbReference>
<protein>
    <submittedName>
        <fullName evidence="1">Uncharacterized protein</fullName>
    </submittedName>
</protein>
<organism evidence="1 2">
    <name type="scientific">Symbiodinium natans</name>
    <dbReference type="NCBI Taxonomy" id="878477"/>
    <lineage>
        <taxon>Eukaryota</taxon>
        <taxon>Sar</taxon>
        <taxon>Alveolata</taxon>
        <taxon>Dinophyceae</taxon>
        <taxon>Suessiales</taxon>
        <taxon>Symbiodiniaceae</taxon>
        <taxon>Symbiodinium</taxon>
    </lineage>
</organism>
<evidence type="ECO:0000313" key="2">
    <source>
        <dbReference type="Proteomes" id="UP000604046"/>
    </source>
</evidence>
<evidence type="ECO:0000313" key="1">
    <source>
        <dbReference type="EMBL" id="CAE7620004.1"/>
    </source>
</evidence>
<sequence>MATHGNTWQHMADMLGRQVVCCFFAPFRFFLCRSQCWLRLTAMSLCTGHFSALSCTFSLALFRQATLALLCNCPRPKHQCCQAQSAWCPMPRCIFFAPIYLSPTVDNPFQSYAEAPVQSCQRCPVLHAWASRHVQFSKLSSGRLWGSLLWPGCDDGAWAWLLGRMAPGIRAPCMAGAGKHGFLTPFMSAVAALCRIHGA</sequence>
<dbReference type="AlphaFoldDB" id="A0A812V6D1"/>
<proteinExistence type="predicted"/>
<accession>A0A812V6D1</accession>
<dbReference type="EMBL" id="CAJNDS010002853">
    <property type="protein sequence ID" value="CAE7620004.1"/>
    <property type="molecule type" value="Genomic_DNA"/>
</dbReference>
<reference evidence="1" key="1">
    <citation type="submission" date="2021-02" db="EMBL/GenBank/DDBJ databases">
        <authorList>
            <person name="Dougan E. K."/>
            <person name="Rhodes N."/>
            <person name="Thang M."/>
            <person name="Chan C."/>
        </authorList>
    </citation>
    <scope>NUCLEOTIDE SEQUENCE</scope>
</reference>